<dbReference type="InterPro" id="IPR008271">
    <property type="entry name" value="Ser/Thr_kinase_AS"/>
</dbReference>
<keyword evidence="4" id="KW-0723">Serine/threonine-protein kinase</keyword>
<evidence type="ECO:0000256" key="11">
    <source>
        <dbReference type="ARBA" id="ARBA00022840"/>
    </source>
</evidence>
<evidence type="ECO:0000256" key="7">
    <source>
        <dbReference type="ARBA" id="ARBA00022729"/>
    </source>
</evidence>
<dbReference type="GO" id="GO:0004674">
    <property type="term" value="F:protein serine/threonine kinase activity"/>
    <property type="evidence" value="ECO:0007669"/>
    <property type="project" value="UniProtKB-KW"/>
</dbReference>
<evidence type="ECO:0000256" key="16">
    <source>
        <dbReference type="SAM" id="Phobius"/>
    </source>
</evidence>
<sequence length="694" mass="77712">MTLHLCSLLVISLLQALQSSTIYSITASSPLVQNQTLVSRSQIFELGFFTPNGSAKQYVGIWYKNMTPSKVVWVANRDKPIGHTDKSASLIIGNDGNLKLLDGQQNTVWSTNVMAKSNYSAAHLSDYGNFVLQDRNANILWESFDEPTDTLLPNMKIGVNVKTGKKRNLISWKGEDDPSFGSFVVGMTSETPPQLFTWNGLSPYWRSGQWDKTRFIGIPAMDGTYFDVQQDIVQGTSYYINNNHNNSIFGYTFISSEGTLNGVLWANNGWLTYWRAPKPNNPCEIYGKCGPFGVCNQISSPICRCLEGFKPISDEEWNRGNWTRGCLRELELNCQKSASTAASTTVKKDRFWKITQMKLPDSADYSLIDDAERCQSWCLENCTCLAYSFVNAIGCMTWSKDLLDTLQLSTGGEELFIRLVDTSAGVVADTGVPTRTKLIISLSTISGIILFGASISVCCLSKWRGKLRKMTIPRLFRSVAAAIRSEKLLRETASKEQMKEDDASKVVVYDFDSIRLATDNFDAKNKLGQGGFGPVYKGKLSNGKEIAAKRLSSSSGQGIAEFKNEILLISKLQHRNLVRLLGSCTEREEKILVYEYLPNKSLDAFLFDSEKKAKLSWVVRFRIIEGVARGLLYLHRDSCLRVIHRDLKVSNILLDEKMNPKISDFGLARMFESSQVLVNTHKVVGTLLQRLYVS</sequence>
<dbReference type="FunFam" id="2.90.10.10:FF:000003">
    <property type="entry name" value="G-type lectin S-receptor-like serine/threonine-protein kinase"/>
    <property type="match status" value="1"/>
</dbReference>
<keyword evidence="16" id="KW-0472">Membrane</keyword>
<dbReference type="AlphaFoldDB" id="A0A059CAX2"/>
<evidence type="ECO:0000313" key="21">
    <source>
        <dbReference type="EMBL" id="KCW75389.1"/>
    </source>
</evidence>
<accession>A0A059CAX2</accession>
<proteinExistence type="predicted"/>
<dbReference type="Pfam" id="PF08276">
    <property type="entry name" value="PAN_2"/>
    <property type="match status" value="1"/>
</dbReference>
<comment type="subcellular location">
    <subcellularLocation>
        <location evidence="1">Cell membrane</location>
        <topology evidence="1">Single-pass type I membrane protein</topology>
    </subcellularLocation>
</comment>
<dbReference type="SMART" id="SM00108">
    <property type="entry name" value="B_lectin"/>
    <property type="match status" value="1"/>
</dbReference>
<dbReference type="FunFam" id="3.30.200.20:FF:000195">
    <property type="entry name" value="G-type lectin S-receptor-like serine/threonine-protein kinase"/>
    <property type="match status" value="1"/>
</dbReference>
<dbReference type="EC" id="2.7.11.1" evidence="2"/>
<dbReference type="EMBL" id="KK198757">
    <property type="protein sequence ID" value="KCW75389.1"/>
    <property type="molecule type" value="Genomic_DNA"/>
</dbReference>
<dbReference type="SUPFAM" id="SSF51110">
    <property type="entry name" value="alpha-D-mannose-specific plant lectins"/>
    <property type="match status" value="1"/>
</dbReference>
<feature type="domain" description="Protein kinase" evidence="18">
    <location>
        <begin position="521"/>
        <end position="694"/>
    </location>
</feature>
<evidence type="ECO:0000256" key="15">
    <source>
        <dbReference type="ARBA" id="ARBA00048679"/>
    </source>
</evidence>
<dbReference type="InterPro" id="IPR001245">
    <property type="entry name" value="Ser-Thr/Tyr_kinase_cat_dom"/>
</dbReference>
<keyword evidence="10" id="KW-0418">Kinase</keyword>
<dbReference type="InterPro" id="IPR000858">
    <property type="entry name" value="S_locus_glycoprot_dom"/>
</dbReference>
<comment type="catalytic activity">
    <reaction evidence="15">
        <text>L-seryl-[protein] + ATP = O-phospho-L-seryl-[protein] + ADP + H(+)</text>
        <dbReference type="Rhea" id="RHEA:17989"/>
        <dbReference type="Rhea" id="RHEA-COMP:9863"/>
        <dbReference type="Rhea" id="RHEA-COMP:11604"/>
        <dbReference type="ChEBI" id="CHEBI:15378"/>
        <dbReference type="ChEBI" id="CHEBI:29999"/>
        <dbReference type="ChEBI" id="CHEBI:30616"/>
        <dbReference type="ChEBI" id="CHEBI:83421"/>
        <dbReference type="ChEBI" id="CHEBI:456216"/>
        <dbReference type="EC" id="2.7.11.1"/>
    </reaction>
</comment>
<dbReference type="SMART" id="SM00473">
    <property type="entry name" value="PAN_AP"/>
    <property type="match status" value="1"/>
</dbReference>
<evidence type="ECO:0000256" key="1">
    <source>
        <dbReference type="ARBA" id="ARBA00004251"/>
    </source>
</evidence>
<evidence type="ECO:0000256" key="3">
    <source>
        <dbReference type="ARBA" id="ARBA00022475"/>
    </source>
</evidence>
<dbReference type="CDD" id="cd00028">
    <property type="entry name" value="B_lectin"/>
    <property type="match status" value="1"/>
</dbReference>
<evidence type="ECO:0000256" key="10">
    <source>
        <dbReference type="ARBA" id="ARBA00022777"/>
    </source>
</evidence>
<dbReference type="PROSITE" id="PS00108">
    <property type="entry name" value="PROTEIN_KINASE_ST"/>
    <property type="match status" value="1"/>
</dbReference>
<dbReference type="PROSITE" id="PS50927">
    <property type="entry name" value="BULB_LECTIN"/>
    <property type="match status" value="1"/>
</dbReference>
<keyword evidence="16" id="KW-0812">Transmembrane</keyword>
<protein>
    <recommendedName>
        <fullName evidence="2">non-specific serine/threonine protein kinase</fullName>
        <ecNumber evidence="2">2.7.11.1</ecNumber>
    </recommendedName>
</protein>
<dbReference type="InterPro" id="IPR000719">
    <property type="entry name" value="Prot_kinase_dom"/>
</dbReference>
<evidence type="ECO:0000256" key="12">
    <source>
        <dbReference type="ARBA" id="ARBA00023157"/>
    </source>
</evidence>
<evidence type="ECO:0000256" key="9">
    <source>
        <dbReference type="ARBA" id="ARBA00022741"/>
    </source>
</evidence>
<dbReference type="PANTHER" id="PTHR32444">
    <property type="entry name" value="BULB-TYPE LECTIN DOMAIN-CONTAINING PROTEIN"/>
    <property type="match status" value="1"/>
</dbReference>
<dbReference type="GO" id="GO:0048544">
    <property type="term" value="P:recognition of pollen"/>
    <property type="evidence" value="ECO:0007669"/>
    <property type="project" value="InterPro"/>
</dbReference>
<keyword evidence="8" id="KW-0430">Lectin</keyword>
<dbReference type="Pfam" id="PF07714">
    <property type="entry name" value="PK_Tyr_Ser-Thr"/>
    <property type="match status" value="1"/>
</dbReference>
<dbReference type="CDD" id="cd01098">
    <property type="entry name" value="PAN_AP_plant"/>
    <property type="match status" value="1"/>
</dbReference>
<evidence type="ECO:0000256" key="6">
    <source>
        <dbReference type="ARBA" id="ARBA00022679"/>
    </source>
</evidence>
<dbReference type="Gene3D" id="3.30.200.20">
    <property type="entry name" value="Phosphorylase Kinase, domain 1"/>
    <property type="match status" value="1"/>
</dbReference>
<reference evidence="21" key="1">
    <citation type="submission" date="2013-07" db="EMBL/GenBank/DDBJ databases">
        <title>The genome of Eucalyptus grandis.</title>
        <authorList>
            <person name="Schmutz J."/>
            <person name="Hayes R."/>
            <person name="Myburg A."/>
            <person name="Tuskan G."/>
            <person name="Grattapaglia D."/>
            <person name="Rokhsar D.S."/>
        </authorList>
    </citation>
    <scope>NUCLEOTIDE SEQUENCE</scope>
    <source>
        <tissue evidence="21">Leaf extractions</tissue>
    </source>
</reference>
<evidence type="ECO:0000256" key="17">
    <source>
        <dbReference type="SAM" id="SignalP"/>
    </source>
</evidence>
<evidence type="ECO:0000259" key="20">
    <source>
        <dbReference type="PROSITE" id="PS50948"/>
    </source>
</evidence>
<keyword evidence="5" id="KW-0245">EGF-like domain</keyword>
<dbReference type="Gene3D" id="1.10.510.10">
    <property type="entry name" value="Transferase(Phosphotransferase) domain 1"/>
    <property type="match status" value="1"/>
</dbReference>
<dbReference type="Pfam" id="PF01453">
    <property type="entry name" value="B_lectin"/>
    <property type="match status" value="1"/>
</dbReference>
<feature type="transmembrane region" description="Helical" evidence="16">
    <location>
        <begin position="438"/>
        <end position="460"/>
    </location>
</feature>
<keyword evidence="13" id="KW-0325">Glycoprotein</keyword>
<evidence type="ECO:0000256" key="5">
    <source>
        <dbReference type="ARBA" id="ARBA00022536"/>
    </source>
</evidence>
<evidence type="ECO:0000259" key="19">
    <source>
        <dbReference type="PROSITE" id="PS50927"/>
    </source>
</evidence>
<organism evidence="21">
    <name type="scientific">Eucalyptus grandis</name>
    <name type="common">Flooded gum</name>
    <dbReference type="NCBI Taxonomy" id="71139"/>
    <lineage>
        <taxon>Eukaryota</taxon>
        <taxon>Viridiplantae</taxon>
        <taxon>Streptophyta</taxon>
        <taxon>Embryophyta</taxon>
        <taxon>Tracheophyta</taxon>
        <taxon>Spermatophyta</taxon>
        <taxon>Magnoliopsida</taxon>
        <taxon>eudicotyledons</taxon>
        <taxon>Gunneridae</taxon>
        <taxon>Pentapetalae</taxon>
        <taxon>rosids</taxon>
        <taxon>malvids</taxon>
        <taxon>Myrtales</taxon>
        <taxon>Myrtaceae</taxon>
        <taxon>Myrtoideae</taxon>
        <taxon>Eucalypteae</taxon>
        <taxon>Eucalyptus</taxon>
    </lineage>
</organism>
<feature type="signal peptide" evidence="17">
    <location>
        <begin position="1"/>
        <end position="19"/>
    </location>
</feature>
<dbReference type="Gramene" id="KCW75389">
    <property type="protein sequence ID" value="KCW75389"/>
    <property type="gene ID" value="EUGRSUZ_E04137"/>
</dbReference>
<dbReference type="InterPro" id="IPR003609">
    <property type="entry name" value="Pan_app"/>
</dbReference>
<dbReference type="FunFam" id="1.10.510.10:FF:001019">
    <property type="entry name" value="G-type lectin S-receptor-like serine/threonine-protein kinase B120"/>
    <property type="match status" value="1"/>
</dbReference>
<dbReference type="GO" id="GO:0030246">
    <property type="term" value="F:carbohydrate binding"/>
    <property type="evidence" value="ECO:0007669"/>
    <property type="project" value="UniProtKB-KW"/>
</dbReference>
<keyword evidence="3" id="KW-1003">Cell membrane</keyword>
<feature type="domain" description="Bulb-type lectin" evidence="19">
    <location>
        <begin position="22"/>
        <end position="145"/>
    </location>
</feature>
<keyword evidence="12" id="KW-1015">Disulfide bond</keyword>
<evidence type="ECO:0000256" key="8">
    <source>
        <dbReference type="ARBA" id="ARBA00022734"/>
    </source>
</evidence>
<dbReference type="SUPFAM" id="SSF56112">
    <property type="entry name" value="Protein kinase-like (PK-like)"/>
    <property type="match status" value="1"/>
</dbReference>
<keyword evidence="11" id="KW-0067">ATP-binding</keyword>
<keyword evidence="9" id="KW-0547">Nucleotide-binding</keyword>
<dbReference type="SMART" id="SM00220">
    <property type="entry name" value="S_TKc"/>
    <property type="match status" value="1"/>
</dbReference>
<evidence type="ECO:0000256" key="14">
    <source>
        <dbReference type="ARBA" id="ARBA00047899"/>
    </source>
</evidence>
<dbReference type="GO" id="GO:0005524">
    <property type="term" value="F:ATP binding"/>
    <property type="evidence" value="ECO:0007669"/>
    <property type="project" value="UniProtKB-KW"/>
</dbReference>
<feature type="domain" description="Apple" evidence="20">
    <location>
        <begin position="334"/>
        <end position="420"/>
    </location>
</feature>
<dbReference type="Gene3D" id="2.90.10.10">
    <property type="entry name" value="Bulb-type lectin domain"/>
    <property type="match status" value="1"/>
</dbReference>
<dbReference type="InterPro" id="IPR036426">
    <property type="entry name" value="Bulb-type_lectin_dom_sf"/>
</dbReference>
<keyword evidence="7 17" id="KW-0732">Signal</keyword>
<evidence type="ECO:0000256" key="4">
    <source>
        <dbReference type="ARBA" id="ARBA00022527"/>
    </source>
</evidence>
<dbReference type="CDD" id="cd00054">
    <property type="entry name" value="EGF_CA"/>
    <property type="match status" value="1"/>
</dbReference>
<keyword evidence="16" id="KW-1133">Transmembrane helix</keyword>
<dbReference type="PANTHER" id="PTHR32444:SF66">
    <property type="entry name" value="NON-SPECIFIC SERINE_THREONINE PROTEIN KINASE"/>
    <property type="match status" value="1"/>
</dbReference>
<name>A0A059CAX2_EUCGR</name>
<comment type="catalytic activity">
    <reaction evidence="14">
        <text>L-threonyl-[protein] + ATP = O-phospho-L-threonyl-[protein] + ADP + H(+)</text>
        <dbReference type="Rhea" id="RHEA:46608"/>
        <dbReference type="Rhea" id="RHEA-COMP:11060"/>
        <dbReference type="Rhea" id="RHEA-COMP:11605"/>
        <dbReference type="ChEBI" id="CHEBI:15378"/>
        <dbReference type="ChEBI" id="CHEBI:30013"/>
        <dbReference type="ChEBI" id="CHEBI:30616"/>
        <dbReference type="ChEBI" id="CHEBI:61977"/>
        <dbReference type="ChEBI" id="CHEBI:456216"/>
        <dbReference type="EC" id="2.7.11.1"/>
    </reaction>
</comment>
<dbReference type="PROSITE" id="PS50011">
    <property type="entry name" value="PROTEIN_KINASE_DOM"/>
    <property type="match status" value="1"/>
</dbReference>
<dbReference type="InterPro" id="IPR001480">
    <property type="entry name" value="Bulb-type_lectin_dom"/>
</dbReference>
<dbReference type="InterPro" id="IPR011009">
    <property type="entry name" value="Kinase-like_dom_sf"/>
</dbReference>
<gene>
    <name evidence="21" type="ORF">EUGRSUZ_E04137</name>
</gene>
<keyword evidence="6" id="KW-0808">Transferase</keyword>
<dbReference type="GO" id="GO:0005886">
    <property type="term" value="C:plasma membrane"/>
    <property type="evidence" value="ECO:0007669"/>
    <property type="project" value="UniProtKB-SubCell"/>
</dbReference>
<dbReference type="Pfam" id="PF00954">
    <property type="entry name" value="S_locus_glycop"/>
    <property type="match status" value="1"/>
</dbReference>
<evidence type="ECO:0000259" key="18">
    <source>
        <dbReference type="PROSITE" id="PS50011"/>
    </source>
</evidence>
<evidence type="ECO:0000256" key="13">
    <source>
        <dbReference type="ARBA" id="ARBA00023180"/>
    </source>
</evidence>
<dbReference type="PROSITE" id="PS50948">
    <property type="entry name" value="PAN"/>
    <property type="match status" value="1"/>
</dbReference>
<evidence type="ECO:0000256" key="2">
    <source>
        <dbReference type="ARBA" id="ARBA00012513"/>
    </source>
</evidence>
<dbReference type="GO" id="GO:0031625">
    <property type="term" value="F:ubiquitin protein ligase binding"/>
    <property type="evidence" value="ECO:0007669"/>
    <property type="project" value="UniProtKB-ARBA"/>
</dbReference>
<feature type="chain" id="PRO_5001569096" description="non-specific serine/threonine protein kinase" evidence="17">
    <location>
        <begin position="20"/>
        <end position="694"/>
    </location>
</feature>